<gene>
    <name evidence="1" type="ORF">EVOR1521_LOCUS13917</name>
</gene>
<comment type="caution">
    <text evidence="1">The sequence shown here is derived from an EMBL/GenBank/DDBJ whole genome shotgun (WGS) entry which is preliminary data.</text>
</comment>
<proteinExistence type="predicted"/>
<reference evidence="1" key="1">
    <citation type="submission" date="2023-08" db="EMBL/GenBank/DDBJ databases">
        <authorList>
            <person name="Chen Y."/>
            <person name="Shah S."/>
            <person name="Dougan E. K."/>
            <person name="Thang M."/>
            <person name="Chan C."/>
        </authorList>
    </citation>
    <scope>NUCLEOTIDE SEQUENCE</scope>
</reference>
<evidence type="ECO:0000313" key="1">
    <source>
        <dbReference type="EMBL" id="CAJ1387956.1"/>
    </source>
</evidence>
<sequence length="329" mass="34849">MPAPRNAAPAVMLPRMRRLSLAAEGELSRACAALVDHSFMLTLLWPNSAPSTPPLHRPDLPWPHWGLRRSTWSPTLRWNRWAGLLRRRSAPGPSGLRGDHLREALGTAHSDEVVAHLAGVVRLLASGGAPPEVAAHLAGGALLALPKGDGDVRPIAVGETLRRLVGKCLCEAVREDVKAHFCPLQVGVATPLGAEGAGPHALPDLTFGFLDDVCLAGNCRHVASALHWLHVEVEKPGLLPPQLDADGAPENGVPNPAGRRSADIWVAAGAFTGLPPLILPTPSWTAPTSCCRRGRVGGGASYRLRGLWGSLSWVGPWLRAAAAIETDRP</sequence>
<dbReference type="Proteomes" id="UP001178507">
    <property type="component" value="Unassembled WGS sequence"/>
</dbReference>
<keyword evidence="2" id="KW-1185">Reference proteome</keyword>
<name>A0AA36IHL6_9DINO</name>
<protein>
    <submittedName>
        <fullName evidence="1">Uncharacterized protein</fullName>
    </submittedName>
</protein>
<accession>A0AA36IHL6</accession>
<feature type="non-terminal residue" evidence="1">
    <location>
        <position position="1"/>
    </location>
</feature>
<evidence type="ECO:0000313" key="2">
    <source>
        <dbReference type="Proteomes" id="UP001178507"/>
    </source>
</evidence>
<dbReference type="AlphaFoldDB" id="A0AA36IHL6"/>
<organism evidence="1 2">
    <name type="scientific">Effrenium voratum</name>
    <dbReference type="NCBI Taxonomy" id="2562239"/>
    <lineage>
        <taxon>Eukaryota</taxon>
        <taxon>Sar</taxon>
        <taxon>Alveolata</taxon>
        <taxon>Dinophyceae</taxon>
        <taxon>Suessiales</taxon>
        <taxon>Symbiodiniaceae</taxon>
        <taxon>Effrenium</taxon>
    </lineage>
</organism>
<dbReference type="EMBL" id="CAUJNA010001607">
    <property type="protein sequence ID" value="CAJ1387956.1"/>
    <property type="molecule type" value="Genomic_DNA"/>
</dbReference>